<feature type="signal peptide" evidence="3">
    <location>
        <begin position="1"/>
        <end position="19"/>
    </location>
</feature>
<dbReference type="InterPro" id="IPR036821">
    <property type="entry name" value="Peptide_deformylase_sf"/>
</dbReference>
<comment type="similarity">
    <text evidence="1 2">Belongs to the polypeptide deformylase family.</text>
</comment>
<feature type="binding site" evidence="2">
    <location>
        <position position="166"/>
    </location>
    <ligand>
        <name>Fe cation</name>
        <dbReference type="ChEBI" id="CHEBI:24875"/>
    </ligand>
</feature>
<keyword evidence="2" id="KW-0408">Iron</keyword>
<dbReference type="GO" id="GO:0042586">
    <property type="term" value="F:peptide deformylase activity"/>
    <property type="evidence" value="ECO:0007669"/>
    <property type="project" value="UniProtKB-UniRule"/>
</dbReference>
<dbReference type="PANTHER" id="PTHR10458:SF22">
    <property type="entry name" value="PEPTIDE DEFORMYLASE"/>
    <property type="match status" value="1"/>
</dbReference>
<dbReference type="EMBL" id="JAJKBJ010000005">
    <property type="protein sequence ID" value="MCL9683663.1"/>
    <property type="molecule type" value="Genomic_DNA"/>
</dbReference>
<evidence type="ECO:0000256" key="3">
    <source>
        <dbReference type="SAM" id="SignalP"/>
    </source>
</evidence>
<evidence type="ECO:0000313" key="4">
    <source>
        <dbReference type="EMBL" id="MCL9683663.1"/>
    </source>
</evidence>
<dbReference type="Pfam" id="PF01327">
    <property type="entry name" value="Pep_deformylase"/>
    <property type="match status" value="1"/>
</dbReference>
<proteinExistence type="inferred from homology"/>
<dbReference type="InterPro" id="IPR023635">
    <property type="entry name" value="Peptide_deformylase"/>
</dbReference>
<dbReference type="SUPFAM" id="SSF56420">
    <property type="entry name" value="Peptide deformylase"/>
    <property type="match status" value="1"/>
</dbReference>
<keyword evidence="5" id="KW-1185">Reference proteome</keyword>
<dbReference type="AlphaFoldDB" id="A0A9X2ICD9"/>
<keyword evidence="2 4" id="KW-0378">Hydrolase</keyword>
<reference evidence="4" key="1">
    <citation type="submission" date="2021-11" db="EMBL/GenBank/DDBJ databases">
        <title>Legionella maioricencis sp. nov., a new species isolated from hot water samples in Mallorca.</title>
        <authorList>
            <person name="Crespi S."/>
            <person name="Drasar V."/>
            <person name="Salva-Serra F."/>
            <person name="Jaen-Luchoro D."/>
            <person name="Pineiro-Iglesias B."/>
            <person name="Aliaga F."/>
            <person name="Fernandez-Juarez V."/>
            <person name="Coll G."/>
            <person name="Moore E.R.B."/>
            <person name="Bennasar-Figueras A."/>
        </authorList>
    </citation>
    <scope>NUCLEOTIDE SEQUENCE</scope>
    <source>
        <strain evidence="4">HCPI-6</strain>
    </source>
</reference>
<evidence type="ECO:0000256" key="2">
    <source>
        <dbReference type="HAMAP-Rule" id="MF_00163"/>
    </source>
</evidence>
<organism evidence="4 5">
    <name type="scientific">Legionella maioricensis</name>
    <dbReference type="NCBI Taxonomy" id="2896528"/>
    <lineage>
        <taxon>Bacteria</taxon>
        <taxon>Pseudomonadati</taxon>
        <taxon>Pseudomonadota</taxon>
        <taxon>Gammaproteobacteria</taxon>
        <taxon>Legionellales</taxon>
        <taxon>Legionellaceae</taxon>
        <taxon>Legionella</taxon>
    </lineage>
</organism>
<dbReference type="Proteomes" id="UP001139721">
    <property type="component" value="Unassembled WGS sequence"/>
</dbReference>
<dbReference type="HAMAP" id="MF_00163">
    <property type="entry name" value="Pep_deformylase"/>
    <property type="match status" value="1"/>
</dbReference>
<evidence type="ECO:0000256" key="1">
    <source>
        <dbReference type="ARBA" id="ARBA00010759"/>
    </source>
</evidence>
<dbReference type="GO" id="GO:0006412">
    <property type="term" value="P:translation"/>
    <property type="evidence" value="ECO:0007669"/>
    <property type="project" value="UniProtKB-UniRule"/>
</dbReference>
<dbReference type="PANTHER" id="PTHR10458">
    <property type="entry name" value="PEPTIDE DEFORMYLASE"/>
    <property type="match status" value="1"/>
</dbReference>
<feature type="binding site" evidence="2">
    <location>
        <position position="124"/>
    </location>
    <ligand>
        <name>Fe cation</name>
        <dbReference type="ChEBI" id="CHEBI:24875"/>
    </ligand>
</feature>
<feature type="binding site" evidence="2">
    <location>
        <position position="170"/>
    </location>
    <ligand>
        <name>Fe cation</name>
        <dbReference type="ChEBI" id="CHEBI:24875"/>
    </ligand>
</feature>
<comment type="catalytic activity">
    <reaction evidence="2">
        <text>N-terminal N-formyl-L-methionyl-[peptide] + H2O = N-terminal L-methionyl-[peptide] + formate</text>
        <dbReference type="Rhea" id="RHEA:24420"/>
        <dbReference type="Rhea" id="RHEA-COMP:10639"/>
        <dbReference type="Rhea" id="RHEA-COMP:10640"/>
        <dbReference type="ChEBI" id="CHEBI:15377"/>
        <dbReference type="ChEBI" id="CHEBI:15740"/>
        <dbReference type="ChEBI" id="CHEBI:49298"/>
        <dbReference type="ChEBI" id="CHEBI:64731"/>
        <dbReference type="EC" id="3.5.1.88"/>
    </reaction>
</comment>
<dbReference type="GO" id="GO:0046872">
    <property type="term" value="F:metal ion binding"/>
    <property type="evidence" value="ECO:0007669"/>
    <property type="project" value="UniProtKB-KW"/>
</dbReference>
<accession>A0A9X2ICD9</accession>
<dbReference type="CDD" id="cd00487">
    <property type="entry name" value="Pep_deformylase"/>
    <property type="match status" value="1"/>
</dbReference>
<keyword evidence="2" id="KW-0648">Protein biosynthesis</keyword>
<comment type="function">
    <text evidence="2">Removes the formyl group from the N-terminal Met of newly synthesized proteins. Requires at least a dipeptide for an efficient rate of reaction. N-terminal L-methionine is a prerequisite for activity but the enzyme has broad specificity at other positions.</text>
</comment>
<sequence length="222" mass="25520">MKYLYFLILGFLMSNSTVSALTIVNIEQPEYLHVLKSQAQPVHFPLNQTDLDLIEAMKNKLNELSGVGLAAPQVNYPKQILAIYIPEDAALLRENVSPYPMHVMINPSYEAVPGTRIRYDFEACYSVPDKAGKVPRFDEIKLSYFDESGQHHQRVEQGFYARVIQHEIDHLNGVLIVDRLSPDCVQGTMEEMMVLRRSELSEEKRILFDKLLQKKLKTQHES</sequence>
<feature type="active site" evidence="2">
    <location>
        <position position="167"/>
    </location>
</feature>
<protein>
    <recommendedName>
        <fullName evidence="2">Peptide deformylase</fullName>
        <shortName evidence="2">PDF</shortName>
        <ecNumber evidence="2">3.5.1.88</ecNumber>
    </recommendedName>
    <alternativeName>
        <fullName evidence="2">Polypeptide deformylase</fullName>
    </alternativeName>
</protein>
<gene>
    <name evidence="2 4" type="primary">def</name>
    <name evidence="4" type="ORF">LOX96_06130</name>
</gene>
<comment type="cofactor">
    <cofactor evidence="2">
        <name>Fe(2+)</name>
        <dbReference type="ChEBI" id="CHEBI:29033"/>
    </cofactor>
    <text evidence="2">Binds 1 Fe(2+) ion.</text>
</comment>
<keyword evidence="2" id="KW-0479">Metal-binding</keyword>
<name>A0A9X2ICD9_9GAMM</name>
<evidence type="ECO:0000313" key="5">
    <source>
        <dbReference type="Proteomes" id="UP001139721"/>
    </source>
</evidence>
<dbReference type="Gene3D" id="3.90.45.10">
    <property type="entry name" value="Peptide deformylase"/>
    <property type="match status" value="1"/>
</dbReference>
<dbReference type="PRINTS" id="PR01576">
    <property type="entry name" value="PDEFORMYLASE"/>
</dbReference>
<keyword evidence="3" id="KW-0732">Signal</keyword>
<dbReference type="EC" id="3.5.1.88" evidence="2"/>
<feature type="chain" id="PRO_5040976748" description="Peptide deformylase" evidence="3">
    <location>
        <begin position="20"/>
        <end position="222"/>
    </location>
</feature>
<comment type="caution">
    <text evidence="4">The sequence shown here is derived from an EMBL/GenBank/DDBJ whole genome shotgun (WGS) entry which is preliminary data.</text>
</comment>
<dbReference type="NCBIfam" id="TIGR00079">
    <property type="entry name" value="pept_deformyl"/>
    <property type="match status" value="1"/>
</dbReference>